<dbReference type="SUPFAM" id="SSF101898">
    <property type="entry name" value="NHL repeat"/>
    <property type="match status" value="1"/>
</dbReference>
<organism evidence="2 3">
    <name type="scientific">Flavobacterium micromati</name>
    <dbReference type="NCBI Taxonomy" id="229205"/>
    <lineage>
        <taxon>Bacteria</taxon>
        <taxon>Pseudomonadati</taxon>
        <taxon>Bacteroidota</taxon>
        <taxon>Flavobacteriia</taxon>
        <taxon>Flavobacteriales</taxon>
        <taxon>Flavobacteriaceae</taxon>
        <taxon>Flavobacterium</taxon>
    </lineage>
</organism>
<dbReference type="PANTHER" id="PTHR42754:SF1">
    <property type="entry name" value="LIPOPROTEIN"/>
    <property type="match status" value="1"/>
</dbReference>
<sequence>MKTKLLYFAIVISSLILNNVYSQQGTVDATFNTFDSGVLGDGFDNTVNTVHAQTDGKLIVGGTFLNFNGGSSPYLCRLLPDGSRDTSFIQGSGFNGIIYSSLIQADGKIILGGSFTSFNGSAAGRLIRLNTDGSRDATFNSIVGAVNGVIRSIAGQSDGNLIIAGTFTSYNGLPVNRIARILPNGNLDSFFITAAMPSGTVNTVQVQVDGKVIIGGTFTTYNGTAANRIVRLNPNGAIDTTFSIGTGFNDDVRTIDLQVDGKILIGGDFINYNGVSANRIIRLNQDGSIDNSFIIGSGVSGGNVSVIKVNLIGEILVGGSFTGTYNGTAVNRLILLNGNGIAIPSFDIGNGAGSGTVLALTSITDGSWLVAGSFSSFDSQNQGRLAKIDKDGALDIGFLPSGVGFDNSVLKVISLPDNKTMAFGNFTKFNGSDTARVTRLLEDGSSDPTYNPLGAGASGTVRAAVVQVDGKIIIAGSFNSYNGVTINRICRIIPDGAIDSSFFSGLGFSATVNALAIQADGSIIVGGSFTSYNGTVAGRIVRLLSNGAIDTSFNTGNGADGTIEAIEIQNDGKILIGGRFSNFNGASHNKLIRLNPDGSLDPTFTIGVGFDRNVLAIAIQADGRIIVGGSFTAFNGIPARRRIIRLSSLGAHDTSFNIGAGFSNGEIRSILVQPDQRLLIGGSFSGTYDGIAVRRLVRLLSDGQRDGTFIANLNASLFSICFTQDAKIIIGGNFNSVSGITKHRIARLRICTDSSAWNGTSWSNGGPSPSKLLMFNGNYTFASTISSCSCTIGAGSTVTINDGVTLGLSLDYSGAGTLIMENNASLYQSDDSIVNSGIVNLKRNTTPIIRTDYSYWSAPVTNQRLIDLSPNTLSDKFYSFTATSQSWFLENMTNVMQTAKGYIIRGPQTFSDSVRAIFQAVFIGVPNNGNIASPIGQSNSFNLIGNPYPSAIEADSFINRNTGVIDGTLYFWTHNTPITNNAYTSDDYAVYNLLGGVGTSASISSGVSNNKPEGKIASGQAFFTKSSSDNGSVIFNNSMRIIEQNSTFFRTKAQKNLKFNAFEKHRIWLNLSNAGGAFKQTLIGYAAGSTNEYDSAFDGQSFNGNQFIDFYSIIQDRNLVIQGRALPFDESDSISLGYKTTVAGSFTISIDQVDGLFLNQPVFLEDKLDNVIVDLQRSDYTFDTKIGTFNDRFMLRYINKILDVTDFEHLENNVFVSIKNTLLKVKSAELNLDKIQIYNLAGQQIYQKNNLSGKDFLDSKLMANDQVLIVKIGFENGESVSKKILVHE</sequence>
<dbReference type="InterPro" id="IPR013431">
    <property type="entry name" value="Delta_60_rpt"/>
</dbReference>
<proteinExistence type="predicted"/>
<reference evidence="3" key="1">
    <citation type="submission" date="2016-11" db="EMBL/GenBank/DDBJ databases">
        <authorList>
            <person name="Varghese N."/>
            <person name="Submissions S."/>
        </authorList>
    </citation>
    <scope>NUCLEOTIDE SEQUENCE [LARGE SCALE GENOMIC DNA]</scope>
    <source>
        <strain evidence="3">DSM 17659</strain>
    </source>
</reference>
<dbReference type="OrthoDB" id="9805017at2"/>
<evidence type="ECO:0000313" key="2">
    <source>
        <dbReference type="EMBL" id="SHG64952.1"/>
    </source>
</evidence>
<keyword evidence="3" id="KW-1185">Reference proteome</keyword>
<dbReference type="EMBL" id="FQWF01000008">
    <property type="protein sequence ID" value="SHG64952.1"/>
    <property type="molecule type" value="Genomic_DNA"/>
</dbReference>
<dbReference type="SUPFAM" id="SSF63829">
    <property type="entry name" value="Calcium-dependent phosphotriesterase"/>
    <property type="match status" value="1"/>
</dbReference>
<name>A0A1M5LIK7_9FLAO</name>
<dbReference type="Proteomes" id="UP000184020">
    <property type="component" value="Unassembled WGS sequence"/>
</dbReference>
<dbReference type="PANTHER" id="PTHR42754">
    <property type="entry name" value="ENDOGLUCANASE"/>
    <property type="match status" value="1"/>
</dbReference>
<dbReference type="Pfam" id="PF17164">
    <property type="entry name" value="DUF5122"/>
    <property type="match status" value="13"/>
</dbReference>
<feature type="signal peptide" evidence="1">
    <location>
        <begin position="1"/>
        <end position="22"/>
    </location>
</feature>
<feature type="chain" id="PRO_5012748056" evidence="1">
    <location>
        <begin position="23"/>
        <end position="1288"/>
    </location>
</feature>
<dbReference type="STRING" id="229205.SAMN05444372_10886"/>
<dbReference type="NCBIfam" id="NF033708">
    <property type="entry name" value="T9SS_Cterm_ChiA"/>
    <property type="match status" value="1"/>
</dbReference>
<dbReference type="NCBIfam" id="TIGR02608">
    <property type="entry name" value="delta_60_rpt"/>
    <property type="match status" value="9"/>
</dbReference>
<accession>A0A1M5LIK7</accession>
<dbReference type="Gene3D" id="2.80.10.50">
    <property type="match status" value="6"/>
</dbReference>
<evidence type="ECO:0000313" key="3">
    <source>
        <dbReference type="Proteomes" id="UP000184020"/>
    </source>
</evidence>
<protein>
    <submittedName>
        <fullName evidence="2">Delta-60 repeat domain-containing protein</fullName>
    </submittedName>
</protein>
<dbReference type="RefSeq" id="WP_084118317.1">
    <property type="nucleotide sequence ID" value="NZ_FQWF01000008.1"/>
</dbReference>
<evidence type="ECO:0000256" key="1">
    <source>
        <dbReference type="SAM" id="SignalP"/>
    </source>
</evidence>
<keyword evidence="1" id="KW-0732">Signal</keyword>
<gene>
    <name evidence="2" type="ORF">SAMN05444372_10886</name>
</gene>